<protein>
    <submittedName>
        <fullName evidence="1">Cell morphogenesis protein las1</fullName>
    </submittedName>
</protein>
<dbReference type="EMBL" id="HG992979">
    <property type="protein sequence ID" value="CAE7022851.1"/>
    <property type="molecule type" value="Genomic_DNA"/>
</dbReference>
<dbReference type="PANTHER" id="PTHR15002:SF0">
    <property type="entry name" value="RIBOSOMAL BIOGENESIS PROTEIN LAS1L"/>
    <property type="match status" value="1"/>
</dbReference>
<accession>A0A6S6VUI0</accession>
<proteinExistence type="predicted"/>
<dbReference type="PANTHER" id="PTHR15002">
    <property type="entry name" value="RIBOSOMAL BIOGENESIS PROTEIN LAS1L"/>
    <property type="match status" value="1"/>
</dbReference>
<name>A0A6S6VUI0_9PLEO</name>
<reference evidence="1" key="1">
    <citation type="submission" date="2021-02" db="EMBL/GenBank/DDBJ databases">
        <authorList>
            <person name="Syme A R."/>
            <person name="Syme A R."/>
            <person name="Moolhuijzen P."/>
        </authorList>
    </citation>
    <scope>NUCLEOTIDE SEQUENCE</scope>
    <source>
        <strain evidence="1">W1-1</strain>
    </source>
</reference>
<dbReference type="GO" id="GO:0030687">
    <property type="term" value="C:preribosome, large subunit precursor"/>
    <property type="evidence" value="ECO:0007669"/>
    <property type="project" value="TreeGrafter"/>
</dbReference>
<dbReference type="AlphaFoldDB" id="A0A6S6VUI0"/>
<sequence>MDMEPGFVVTAWRNRQELLQLRQDLYNTSDKIYRQKAVNKVFAWRLRKPEGLPLLLDSTADIVDVVLQDERAGLAHNALRLLYATAISRFVTGLADTQIELTRDRPSWFLPGKALQLPLALLEIRHRIVHRHLPSLAELKRAAAESLSWLWEWYWSQLETAFTVSSANANANGEVAGENKKENEHEEIGVETAQVLKEKLQSLLKTYLKDRKTEIKNNRGNHGSNAVSKAVSSYTTSFNIVNTGSSSSPPPQITQLVLNTLLNPKIMLPTDRKLGTSMSGAFLIWTPLLLAFCIGLDTTTTSTTPATIPLSTLLSHMLRAMNTPSTRSPEADPVREGWHDWVLHVLTSPEWETARWAVGGGVVDEVLMSCFSKPTLWNLRVAEGVLGSEGLGRNKEQWTILLDAARGVEGGYGDMDVDVDVEEIEEAVVVGEAVVEGDRGEVGEKISGPVKVLGMWKGRPLGWVPEGWEDDE</sequence>
<dbReference type="GO" id="GO:0090730">
    <property type="term" value="C:Las1 complex"/>
    <property type="evidence" value="ECO:0007669"/>
    <property type="project" value="InterPro"/>
</dbReference>
<evidence type="ECO:0000313" key="1">
    <source>
        <dbReference type="EMBL" id="CAE7022851.1"/>
    </source>
</evidence>
<dbReference type="GO" id="GO:0000460">
    <property type="term" value="P:maturation of 5.8S rRNA"/>
    <property type="evidence" value="ECO:0007669"/>
    <property type="project" value="TreeGrafter"/>
</dbReference>
<dbReference type="GO" id="GO:0004519">
    <property type="term" value="F:endonuclease activity"/>
    <property type="evidence" value="ECO:0007669"/>
    <property type="project" value="InterPro"/>
</dbReference>
<organism evidence="1 2">
    <name type="scientific">Pyrenophora teres f. teres</name>
    <dbReference type="NCBI Taxonomy" id="97479"/>
    <lineage>
        <taxon>Eukaryota</taxon>
        <taxon>Fungi</taxon>
        <taxon>Dikarya</taxon>
        <taxon>Ascomycota</taxon>
        <taxon>Pezizomycotina</taxon>
        <taxon>Dothideomycetes</taxon>
        <taxon>Pleosporomycetidae</taxon>
        <taxon>Pleosporales</taxon>
        <taxon>Pleosporineae</taxon>
        <taxon>Pleosporaceae</taxon>
        <taxon>Pyrenophora</taxon>
    </lineage>
</organism>
<gene>
    <name evidence="1" type="ORF">PTTW11_03493</name>
</gene>
<evidence type="ECO:0000313" key="2">
    <source>
        <dbReference type="Proteomes" id="UP000472372"/>
    </source>
</evidence>
<dbReference type="Pfam" id="PF04031">
    <property type="entry name" value="Las1"/>
    <property type="match status" value="1"/>
</dbReference>
<dbReference type="InterPro" id="IPR007174">
    <property type="entry name" value="Las1"/>
</dbReference>
<dbReference type="GO" id="GO:0000470">
    <property type="term" value="P:maturation of LSU-rRNA"/>
    <property type="evidence" value="ECO:0007669"/>
    <property type="project" value="TreeGrafter"/>
</dbReference>
<dbReference type="Proteomes" id="UP000472372">
    <property type="component" value="Chromosome 3"/>
</dbReference>